<feature type="compositionally biased region" description="Polar residues" evidence="1">
    <location>
        <begin position="178"/>
        <end position="191"/>
    </location>
</feature>
<feature type="compositionally biased region" description="Acidic residues" evidence="1">
    <location>
        <begin position="21"/>
        <end position="31"/>
    </location>
</feature>
<dbReference type="AlphaFoldDB" id="A0A4Y7LRM0"/>
<feature type="region of interest" description="Disordered" evidence="1">
    <location>
        <begin position="280"/>
        <end position="300"/>
    </location>
</feature>
<feature type="compositionally biased region" description="Polar residues" evidence="1">
    <location>
        <begin position="91"/>
        <end position="107"/>
    </location>
</feature>
<protein>
    <submittedName>
        <fullName evidence="2">EOG090X0AQH</fullName>
    </submittedName>
</protein>
<dbReference type="Pfam" id="PF01963">
    <property type="entry name" value="TraB_PrgY_gumN"/>
    <property type="match status" value="1"/>
</dbReference>
<feature type="compositionally biased region" description="Polar residues" evidence="1">
    <location>
        <begin position="33"/>
        <end position="51"/>
    </location>
</feature>
<reference evidence="2" key="1">
    <citation type="submission" date="2018-08" db="EMBL/GenBank/DDBJ databases">
        <authorList>
            <person name="Cornetti L."/>
        </authorList>
    </citation>
    <scope>NUCLEOTIDE SEQUENCE</scope>
    <source>
        <strain evidence="2">FI-BAL1-1</strain>
    </source>
</reference>
<feature type="compositionally biased region" description="Acidic residues" evidence="1">
    <location>
        <begin position="199"/>
        <end position="217"/>
    </location>
</feature>
<dbReference type="InterPro" id="IPR046345">
    <property type="entry name" value="TraB_PrgY-like"/>
</dbReference>
<organism evidence="2">
    <name type="scientific">Eubosmina coregoni</name>
    <dbReference type="NCBI Taxonomy" id="186181"/>
    <lineage>
        <taxon>Eukaryota</taxon>
        <taxon>Metazoa</taxon>
        <taxon>Ecdysozoa</taxon>
        <taxon>Arthropoda</taxon>
        <taxon>Crustacea</taxon>
        <taxon>Branchiopoda</taxon>
        <taxon>Diplostraca</taxon>
        <taxon>Cladocera</taxon>
        <taxon>Anomopoda</taxon>
        <taxon>Bosminidae</taxon>
        <taxon>Eubosmina</taxon>
    </lineage>
</organism>
<dbReference type="PANTHER" id="PTHR21530:SF7">
    <property type="entry name" value="TRAB DOMAIN-CONTAINING PROTEIN"/>
    <property type="match status" value="1"/>
</dbReference>
<dbReference type="InterPro" id="IPR002816">
    <property type="entry name" value="TraB/PrgY/GumN_fam"/>
</dbReference>
<dbReference type="PANTHER" id="PTHR21530">
    <property type="entry name" value="PHEROMONE SHUTDOWN PROTEIN"/>
    <property type="match status" value="1"/>
</dbReference>
<feature type="region of interest" description="Disordered" evidence="1">
    <location>
        <begin position="1"/>
        <end position="51"/>
    </location>
</feature>
<name>A0A4Y7LRM0_9CRUS</name>
<feature type="compositionally biased region" description="Polar residues" evidence="1">
    <location>
        <begin position="9"/>
        <end position="20"/>
    </location>
</feature>
<feature type="compositionally biased region" description="Polar residues" evidence="1">
    <location>
        <begin position="137"/>
        <end position="152"/>
    </location>
</feature>
<gene>
    <name evidence="2" type="primary">EOG090X0AQH</name>
</gene>
<accession>A0A4Y7LRM0</accession>
<sequence>MDVKADLSMNGSSDLLTQQTDDGEFDQDVADEQQITSDSNDQLESSLDESVTTEYGMLKPQILESTRLSVTCAPGESDLEADFSKPDLVQPGNNQDNNISAVANANKTQDESVLISNQSTDSEVENSLNLVEEVAHQNESSLLNESAASGDNNDALDDEEDSGQESDGSGDSVEEIVQQEQSSLFNKSAANVDSKEVIVIEDDDEDSESNESQESVEEVVQQEKSTLLYESAAVKIEPVDDKEEHHDSNPEVVHQQEISVLEEPAQAVSSNKEENTHVNIPVPEGEAQEQQVAVDSNTEEVNEPLAQQLDFLSMTQSTSSDPEVEQLTKLPETVTHVISKNGVDVYIVGTAHFSMESQEDVAKTILMTRPRVVVVELCVSRLNILRFDEETILEEAKNLNMEKVRSTIKQYGAVQGALYLLFLSTSAHLTRQLGMAPGGEFRRAYLEARNVNGCRIHLGDRPIHVTLHRALAALSLWQKAKLVWHLLLNRGPISAEEVERCKQKDLLEEMLEEMTGEFPSLSRVFVHERDVCLAHSMQLAEGDAYAEAVRNGTYGKEPTSVVGVVGIGHVAGLVRHFEHVSESDVKKLMIIPPTSRVSRVFVATIKLSVLGLVCYGCYKIAPKIPLPSAFNWNTIRQSVLFTRGSSAVAAI</sequence>
<dbReference type="EMBL" id="LR000354">
    <property type="protein sequence ID" value="SVE69973.1"/>
    <property type="molecule type" value="mRNA"/>
</dbReference>
<feature type="region of interest" description="Disordered" evidence="1">
    <location>
        <begin position="77"/>
        <end position="228"/>
    </location>
</feature>
<proteinExistence type="evidence at transcript level"/>
<dbReference type="CDD" id="cd14726">
    <property type="entry name" value="TraB_PrgY-like"/>
    <property type="match status" value="1"/>
</dbReference>
<evidence type="ECO:0000256" key="1">
    <source>
        <dbReference type="SAM" id="MobiDB-lite"/>
    </source>
</evidence>
<evidence type="ECO:0000313" key="2">
    <source>
        <dbReference type="EMBL" id="SVE69973.1"/>
    </source>
</evidence>
<feature type="compositionally biased region" description="Acidic residues" evidence="1">
    <location>
        <begin position="154"/>
        <end position="164"/>
    </location>
</feature>